<keyword evidence="3" id="KW-1185">Reference proteome</keyword>
<evidence type="ECO:0000313" key="2">
    <source>
        <dbReference type="EMBL" id="SEW25163.1"/>
    </source>
</evidence>
<feature type="region of interest" description="Disordered" evidence="1">
    <location>
        <begin position="1"/>
        <end position="22"/>
    </location>
</feature>
<dbReference type="Proteomes" id="UP000198518">
    <property type="component" value="Unassembled WGS sequence"/>
</dbReference>
<name>A0A1I0QEZ2_9EURY</name>
<proteinExistence type="predicted"/>
<gene>
    <name evidence="2" type="ORF">SAMN04487945_2511</name>
</gene>
<evidence type="ECO:0000313" key="3">
    <source>
        <dbReference type="Proteomes" id="UP000198518"/>
    </source>
</evidence>
<dbReference type="STRING" id="355548.SAMN04487945_2511"/>
<evidence type="ECO:0008006" key="4">
    <source>
        <dbReference type="Google" id="ProtNLM"/>
    </source>
</evidence>
<dbReference type="EMBL" id="FOJA01000001">
    <property type="protein sequence ID" value="SEW25163.1"/>
    <property type="molecule type" value="Genomic_DNA"/>
</dbReference>
<evidence type="ECO:0000256" key="1">
    <source>
        <dbReference type="SAM" id="MobiDB-lite"/>
    </source>
</evidence>
<dbReference type="AlphaFoldDB" id="A0A1I0QEZ2"/>
<reference evidence="2 3" key="1">
    <citation type="submission" date="2016-10" db="EMBL/GenBank/DDBJ databases">
        <authorList>
            <person name="de Groot N.N."/>
        </authorList>
    </citation>
    <scope>NUCLEOTIDE SEQUENCE [LARGE SCALE GENOMIC DNA]</scope>
    <source>
        <strain evidence="2 3">CGMCC 1.5337</strain>
    </source>
</reference>
<protein>
    <recommendedName>
        <fullName evidence="4">TraB family protein</fullName>
    </recommendedName>
</protein>
<organism evidence="2 3">
    <name type="scientific">Halobacterium jilantaiense</name>
    <dbReference type="NCBI Taxonomy" id="355548"/>
    <lineage>
        <taxon>Archaea</taxon>
        <taxon>Methanobacteriati</taxon>
        <taxon>Methanobacteriota</taxon>
        <taxon>Stenosarchaea group</taxon>
        <taxon>Halobacteria</taxon>
        <taxon>Halobacteriales</taxon>
        <taxon>Halobacteriaceae</taxon>
        <taxon>Halobacterium</taxon>
    </lineage>
</organism>
<accession>A0A1I0QEZ2</accession>
<sequence>MFGTDDPRTRGRHVRQLPGSGGTGDVVLAGVVHDHPASAHRVRTVVEATDPDVLALELPPLAVPLFERYADDGGVSASGEEMSVGVRAVDAADVVGIDGPSLGFLARLARTLRRSDPSLSTVRTVLRAVLSVSAHAVACRAAALLGAPTAAGLAVDAPVEHDVDSEDAPERQADDEQRQIRQARAVLGAFGKADPVRVRDETRERHMADRLAALRERGDVVAVVGVDHLDGLVAGLA</sequence>